<dbReference type="PANTHER" id="PTHR43531:SF14">
    <property type="entry name" value="METHYL-ACCEPTING CHEMOTAXIS PROTEIN I-RELATED"/>
    <property type="match status" value="1"/>
</dbReference>
<dbReference type="Gene3D" id="1.10.287.950">
    <property type="entry name" value="Methyl-accepting chemotaxis protein"/>
    <property type="match status" value="1"/>
</dbReference>
<dbReference type="CDD" id="cd11386">
    <property type="entry name" value="MCP_signal"/>
    <property type="match status" value="1"/>
</dbReference>
<reference evidence="8 9" key="1">
    <citation type="submission" date="2020-08" db="EMBL/GenBank/DDBJ databases">
        <title>Novel species isolated from subtropical streams in China.</title>
        <authorList>
            <person name="Lu H."/>
        </authorList>
    </citation>
    <scope>NUCLEOTIDE SEQUENCE [LARGE SCALE GENOMIC DNA]</scope>
    <source>
        <strain evidence="8 9">CY22W</strain>
    </source>
</reference>
<evidence type="ECO:0000259" key="6">
    <source>
        <dbReference type="PROSITE" id="PS50111"/>
    </source>
</evidence>
<dbReference type="PRINTS" id="PR00260">
    <property type="entry name" value="CHEMTRNSDUCR"/>
</dbReference>
<dbReference type="InterPro" id="IPR024478">
    <property type="entry name" value="HlyB_4HB_MCP"/>
</dbReference>
<dbReference type="InterPro" id="IPR004089">
    <property type="entry name" value="MCPsignal_dom"/>
</dbReference>
<accession>A0ABR7A9H8</accession>
<keyword evidence="3" id="KW-0807">Transducer</keyword>
<feature type="transmembrane region" description="Helical" evidence="5">
    <location>
        <begin position="190"/>
        <end position="210"/>
    </location>
</feature>
<dbReference type="Pfam" id="PF00015">
    <property type="entry name" value="MCPsignal"/>
    <property type="match status" value="1"/>
</dbReference>
<protein>
    <submittedName>
        <fullName evidence="8">HAMP domain-containing protein</fullName>
    </submittedName>
</protein>
<keyword evidence="5" id="KW-0812">Transmembrane</keyword>
<dbReference type="Pfam" id="PF00672">
    <property type="entry name" value="HAMP"/>
    <property type="match status" value="1"/>
</dbReference>
<comment type="caution">
    <text evidence="8">The sequence shown here is derived from an EMBL/GenBank/DDBJ whole genome shotgun (WGS) entry which is preliminary data.</text>
</comment>
<evidence type="ECO:0000259" key="7">
    <source>
        <dbReference type="PROSITE" id="PS50885"/>
    </source>
</evidence>
<feature type="domain" description="Methyl-accepting transducer" evidence="6">
    <location>
        <begin position="269"/>
        <end position="498"/>
    </location>
</feature>
<dbReference type="PROSITE" id="PS50111">
    <property type="entry name" value="CHEMOTAXIS_TRANSDUC_2"/>
    <property type="match status" value="1"/>
</dbReference>
<evidence type="ECO:0000256" key="4">
    <source>
        <dbReference type="SAM" id="MobiDB-lite"/>
    </source>
</evidence>
<dbReference type="SMART" id="SM00304">
    <property type="entry name" value="HAMP"/>
    <property type="match status" value="1"/>
</dbReference>
<name>A0ABR7A9H8_9BURK</name>
<dbReference type="PROSITE" id="PS50885">
    <property type="entry name" value="HAMP"/>
    <property type="match status" value="1"/>
</dbReference>
<evidence type="ECO:0000256" key="5">
    <source>
        <dbReference type="SAM" id="Phobius"/>
    </source>
</evidence>
<dbReference type="Pfam" id="PF12729">
    <property type="entry name" value="4HB_MCP_1"/>
    <property type="match status" value="1"/>
</dbReference>
<keyword evidence="5" id="KW-0472">Membrane</keyword>
<evidence type="ECO:0000256" key="1">
    <source>
        <dbReference type="ARBA" id="ARBA00022481"/>
    </source>
</evidence>
<evidence type="ECO:0000256" key="2">
    <source>
        <dbReference type="ARBA" id="ARBA00029447"/>
    </source>
</evidence>
<feature type="transmembrane region" description="Helical" evidence="5">
    <location>
        <begin position="12"/>
        <end position="32"/>
    </location>
</feature>
<keyword evidence="9" id="KW-1185">Reference proteome</keyword>
<dbReference type="SUPFAM" id="SSF58104">
    <property type="entry name" value="Methyl-accepting chemotaxis protein (MCP) signaling domain"/>
    <property type="match status" value="1"/>
</dbReference>
<dbReference type="InterPro" id="IPR003660">
    <property type="entry name" value="HAMP_dom"/>
</dbReference>
<feature type="region of interest" description="Disordered" evidence="4">
    <location>
        <begin position="284"/>
        <end position="310"/>
    </location>
</feature>
<feature type="region of interest" description="Disordered" evidence="4">
    <location>
        <begin position="530"/>
        <end position="566"/>
    </location>
</feature>
<evidence type="ECO:0000313" key="8">
    <source>
        <dbReference type="EMBL" id="MBC3933524.1"/>
    </source>
</evidence>
<comment type="similarity">
    <text evidence="2">Belongs to the methyl-accepting chemotaxis (MCP) protein family.</text>
</comment>
<dbReference type="SMART" id="SM00283">
    <property type="entry name" value="MA"/>
    <property type="match status" value="1"/>
</dbReference>
<dbReference type="EMBL" id="JACOGD010000012">
    <property type="protein sequence ID" value="MBC3933524.1"/>
    <property type="molecule type" value="Genomic_DNA"/>
</dbReference>
<keyword evidence="1" id="KW-0488">Methylation</keyword>
<keyword evidence="5" id="KW-1133">Transmembrane helix</keyword>
<proteinExistence type="inferred from homology"/>
<dbReference type="CDD" id="cd19411">
    <property type="entry name" value="MCP2201-like_sensor"/>
    <property type="match status" value="1"/>
</dbReference>
<dbReference type="InterPro" id="IPR051310">
    <property type="entry name" value="MCP_chemotaxis"/>
</dbReference>
<dbReference type="InterPro" id="IPR047347">
    <property type="entry name" value="YvaQ-like_sensor"/>
</dbReference>
<feature type="compositionally biased region" description="Polar residues" evidence="4">
    <location>
        <begin position="285"/>
        <end position="310"/>
    </location>
</feature>
<dbReference type="Proteomes" id="UP000654304">
    <property type="component" value="Unassembled WGS sequence"/>
</dbReference>
<dbReference type="PANTHER" id="PTHR43531">
    <property type="entry name" value="PROTEIN ICFG"/>
    <property type="match status" value="1"/>
</dbReference>
<evidence type="ECO:0000313" key="9">
    <source>
        <dbReference type="Proteomes" id="UP000654304"/>
    </source>
</evidence>
<gene>
    <name evidence="8" type="ORF">H8K43_17730</name>
</gene>
<dbReference type="CDD" id="cd06225">
    <property type="entry name" value="HAMP"/>
    <property type="match status" value="1"/>
</dbReference>
<organism evidence="8 9">
    <name type="scientific">Undibacterium curvum</name>
    <dbReference type="NCBI Taxonomy" id="2762294"/>
    <lineage>
        <taxon>Bacteria</taxon>
        <taxon>Pseudomonadati</taxon>
        <taxon>Pseudomonadota</taxon>
        <taxon>Betaproteobacteria</taxon>
        <taxon>Burkholderiales</taxon>
        <taxon>Oxalobacteraceae</taxon>
        <taxon>Undibacterium</taxon>
    </lineage>
</organism>
<dbReference type="InterPro" id="IPR004090">
    <property type="entry name" value="Chemotax_Me-accpt_rcpt"/>
</dbReference>
<dbReference type="RefSeq" id="WP_186905094.1">
    <property type="nucleotide sequence ID" value="NZ_JACOGD010000012.1"/>
</dbReference>
<sequence length="566" mass="59754">MNLRNLRIGTRLGAGFALILGAITVVMLIVNAMNASSRKEMADNLSVANQKQLLANAMKTSVYEGGIAMRNIGIQSDVGEMQKEEGKVKAQRKLYEESKVKLVSLGLSEDEKKILAEVARIDKEIEQPFKDAVGQALAFNGEGAVKVITSVLEPLSSKSIQEINKLVDLQTVAAQTEFETAARTGTRLSYLLFVVLVASIAFGAFVAWMLTASITKPLSESLQLAETVASGDLRSTIEVEGSDEVAQLLIALKNMNDNLAATVGQVRTGTETITVAAQEIASGNADLSQRTESQASSLEETASSMEELTSTVKQNADNARQANQLVVSATNVAVKGGAVVGQVVETMGSIKDSSRKIVDIIGVIDGIAFQTNILALNAAVEAARAGEQGRGFAVVAAEVRNLAQRSASAAKEIKSLIGDSVDKVDQGSKLVDEAGKTMDEIVTSVQHVADIMSEITAASQEQSSGIEQVNLAITQMDEMTQQNAALVEQAAAAAESMEEQSVSLAQAVSVFKLNTGNAISASARPVVREAKVPAPAKKAIPQVSAEGNSPKKLTKNSADDDSWEEF</sequence>
<evidence type="ECO:0000256" key="3">
    <source>
        <dbReference type="PROSITE-ProRule" id="PRU00284"/>
    </source>
</evidence>
<feature type="domain" description="HAMP" evidence="7">
    <location>
        <begin position="212"/>
        <end position="264"/>
    </location>
</feature>